<dbReference type="AlphaFoldDB" id="A0ABD1Z4Y6"/>
<dbReference type="EMBL" id="JBHFFA010000002">
    <property type="protein sequence ID" value="KAL2642721.1"/>
    <property type="molecule type" value="Genomic_DNA"/>
</dbReference>
<dbReference type="Proteomes" id="UP001605036">
    <property type="component" value="Unassembled WGS sequence"/>
</dbReference>
<name>A0ABD1Z4Y6_9MARC</name>
<organism evidence="1 2">
    <name type="scientific">Riccia fluitans</name>
    <dbReference type="NCBI Taxonomy" id="41844"/>
    <lineage>
        <taxon>Eukaryota</taxon>
        <taxon>Viridiplantae</taxon>
        <taxon>Streptophyta</taxon>
        <taxon>Embryophyta</taxon>
        <taxon>Marchantiophyta</taxon>
        <taxon>Marchantiopsida</taxon>
        <taxon>Marchantiidae</taxon>
        <taxon>Marchantiales</taxon>
        <taxon>Ricciaceae</taxon>
        <taxon>Riccia</taxon>
    </lineage>
</organism>
<proteinExistence type="predicted"/>
<reference evidence="1 2" key="1">
    <citation type="submission" date="2024-09" db="EMBL/GenBank/DDBJ databases">
        <title>Chromosome-scale assembly of Riccia fluitans.</title>
        <authorList>
            <person name="Paukszto L."/>
            <person name="Sawicki J."/>
            <person name="Karawczyk K."/>
            <person name="Piernik-Szablinska J."/>
            <person name="Szczecinska M."/>
            <person name="Mazdziarz M."/>
        </authorList>
    </citation>
    <scope>NUCLEOTIDE SEQUENCE [LARGE SCALE GENOMIC DNA]</scope>
    <source>
        <strain evidence="1">Rf_01</strain>
        <tissue evidence="1">Aerial parts of the thallus</tissue>
    </source>
</reference>
<gene>
    <name evidence="1" type="ORF">R1flu_010308</name>
</gene>
<comment type="caution">
    <text evidence="1">The sequence shown here is derived from an EMBL/GenBank/DDBJ whole genome shotgun (WGS) entry which is preliminary data.</text>
</comment>
<dbReference type="PANTHER" id="PTHR33116:SF86">
    <property type="entry name" value="REVERSE TRANSCRIPTASE DOMAIN-CONTAINING PROTEIN"/>
    <property type="match status" value="1"/>
</dbReference>
<dbReference type="PANTHER" id="PTHR33116">
    <property type="entry name" value="REVERSE TRANSCRIPTASE ZINC-BINDING DOMAIN-CONTAINING PROTEIN-RELATED-RELATED"/>
    <property type="match status" value="1"/>
</dbReference>
<evidence type="ECO:0000313" key="2">
    <source>
        <dbReference type="Proteomes" id="UP001605036"/>
    </source>
</evidence>
<sequence length="604" mass="69335">MVGEEENKFRSLKLKFALSDTYDLAKESSWPHYIRHIAYGSKFRWATLDRIYLPLDSSWYEAVESINHQADYTLSDHMLVTIALALGGRFPRGIKFRTYFRFDAHLMAQPDVNQTLRPLWDLETKEMEDPVLAYCKGWAAMRKYMKVKQREQAIQISLIDELGKKLKACHEALPPNPSGDAPTRYFLGLHRKQIAQQHFSKLWLPDGSETTCKTAIMKEAFRVFSALYTSKNRTDETLRDTRFINSKLTNRISDVQRRMLVKLPSANEIHDSLYSFPLGKAPGIDGTCDEALQAVWEFIGPTYLKVVEQFWSLGDRIKPLTFGNHAVADFSLFAVMGVYLDLDEDSFKTLRGLLSFFESASGARLNLQKSFALVIGLHTEPPHWLRRMGCGIMEHRKLYRYLGAPISSGLTHDQLISFCLDRLVSRLNLWSNKILSFEGRVVLVKHILLTIPIFYLSTIGITKKVAKGVEAIARRFLWDRTEEGKNKRGLIPWPALKRGKRHGGLGFRDVWRQSVALFSKHMGDYMANTDKAQWHKLLSAFIYGQRAKRRQNVIRGCYHAQELLLLKRSTHPGKSFMAKSLVSAWMLTSKDLLWSPVKALIPIT</sequence>
<protein>
    <submittedName>
        <fullName evidence="1">Uncharacterized protein</fullName>
    </submittedName>
</protein>
<keyword evidence="2" id="KW-1185">Reference proteome</keyword>
<evidence type="ECO:0000313" key="1">
    <source>
        <dbReference type="EMBL" id="KAL2642721.1"/>
    </source>
</evidence>
<accession>A0ABD1Z4Y6</accession>